<dbReference type="PANTHER" id="PTHR14269">
    <property type="entry name" value="CDP-DIACYLGLYCEROL--GLYCEROL-3-PHOSPHATE 3-PHOSPHATIDYLTRANSFERASE-RELATED"/>
    <property type="match status" value="1"/>
</dbReference>
<comment type="similarity">
    <text evidence="3 16">Belongs to the CDP-alcohol phosphatidyltransferase class-I family.</text>
</comment>
<keyword evidence="8 17" id="KW-0812">Transmembrane</keyword>
<feature type="transmembrane region" description="Helical" evidence="17">
    <location>
        <begin position="12"/>
        <end position="29"/>
    </location>
</feature>
<feature type="transmembrane region" description="Helical" evidence="17">
    <location>
        <begin position="102"/>
        <end position="118"/>
    </location>
</feature>
<dbReference type="InterPro" id="IPR043130">
    <property type="entry name" value="CDP-OH_PTrfase_TM_dom"/>
</dbReference>
<keyword evidence="10" id="KW-0443">Lipid metabolism</keyword>
<sequence length="190" mass="21388">MGRDAIWTVPNILTIIRILLTPVFVMAYISENFTLAWILFLVAGLTDALDGFLARIWNQRTQLGAMLDPLADKALLVTTFICLAVKGWLPAWVAVLVVSRDAIIIGGLSVLNFWGVDVRSRIRPIWISKFNTVAQIFLVFFVMVSRTFGFDSPLFLFFLVWLTALTTILSGIAYVRRGFELFAENSPEPK</sequence>
<evidence type="ECO:0000256" key="6">
    <source>
        <dbReference type="ARBA" id="ARBA00022516"/>
    </source>
</evidence>
<dbReference type="GO" id="GO:0016020">
    <property type="term" value="C:membrane"/>
    <property type="evidence" value="ECO:0007669"/>
    <property type="project" value="UniProtKB-SubCell"/>
</dbReference>
<dbReference type="NCBIfam" id="TIGR00560">
    <property type="entry name" value="pgsA"/>
    <property type="match status" value="1"/>
</dbReference>
<accession>A0A2C8F5I6</accession>
<name>A0A2C8F5I6_9BACT</name>
<keyword evidence="11 17" id="KW-0472">Membrane</keyword>
<feature type="transmembrane region" description="Helical" evidence="17">
    <location>
        <begin position="74"/>
        <end position="96"/>
    </location>
</feature>
<feature type="transmembrane region" description="Helical" evidence="17">
    <location>
        <begin position="130"/>
        <end position="148"/>
    </location>
</feature>
<evidence type="ECO:0000256" key="9">
    <source>
        <dbReference type="ARBA" id="ARBA00022989"/>
    </source>
</evidence>
<dbReference type="InterPro" id="IPR000462">
    <property type="entry name" value="CDP-OH_P_trans"/>
</dbReference>
<organism evidence="18 19">
    <name type="scientific">Pseudodesulfovibrio profundus</name>
    <dbReference type="NCBI Taxonomy" id="57320"/>
    <lineage>
        <taxon>Bacteria</taxon>
        <taxon>Pseudomonadati</taxon>
        <taxon>Thermodesulfobacteriota</taxon>
        <taxon>Desulfovibrionia</taxon>
        <taxon>Desulfovibrionales</taxon>
        <taxon>Desulfovibrionaceae</taxon>
    </lineage>
</organism>
<dbReference type="InterPro" id="IPR050324">
    <property type="entry name" value="CDP-alcohol_PTase-I"/>
</dbReference>
<dbReference type="AlphaFoldDB" id="A0A2C8F5I6"/>
<evidence type="ECO:0000256" key="8">
    <source>
        <dbReference type="ARBA" id="ARBA00022692"/>
    </source>
</evidence>
<comment type="catalytic activity">
    <reaction evidence="14">
        <text>a CDP-1,2-diacyl-sn-glycerol + sn-glycerol 3-phosphate = a 1,2-diacyl-sn-glycero-3-phospho-(1'-sn-glycero-3'-phosphate) + CMP + H(+)</text>
        <dbReference type="Rhea" id="RHEA:12593"/>
        <dbReference type="ChEBI" id="CHEBI:15378"/>
        <dbReference type="ChEBI" id="CHEBI:57597"/>
        <dbReference type="ChEBI" id="CHEBI:58332"/>
        <dbReference type="ChEBI" id="CHEBI:60110"/>
        <dbReference type="ChEBI" id="CHEBI:60377"/>
        <dbReference type="EC" id="2.7.8.5"/>
    </reaction>
</comment>
<evidence type="ECO:0000256" key="17">
    <source>
        <dbReference type="SAM" id="Phobius"/>
    </source>
</evidence>
<dbReference type="EMBL" id="LT907975">
    <property type="protein sequence ID" value="SOB57770.1"/>
    <property type="molecule type" value="Genomic_DNA"/>
</dbReference>
<comment type="subcellular location">
    <subcellularLocation>
        <location evidence="1">Membrane</location>
        <topology evidence="1">Multi-pass membrane protein</topology>
    </subcellularLocation>
</comment>
<dbReference type="InterPro" id="IPR004570">
    <property type="entry name" value="Phosphatidylglycerol_P_synth"/>
</dbReference>
<evidence type="ECO:0000256" key="4">
    <source>
        <dbReference type="ARBA" id="ARBA00013170"/>
    </source>
</evidence>
<evidence type="ECO:0000313" key="18">
    <source>
        <dbReference type="EMBL" id="SOB57770.1"/>
    </source>
</evidence>
<feature type="transmembrane region" description="Helical" evidence="17">
    <location>
        <begin position="154"/>
        <end position="175"/>
    </location>
</feature>
<gene>
    <name evidence="18" type="primary">pgsA</name>
    <name evidence="18" type="ORF">DPRO_0879</name>
</gene>
<protein>
    <recommendedName>
        <fullName evidence="5 15">CDP-diacylglycerol--glycerol-3-phosphate 3-phosphatidyltransferase</fullName>
        <ecNumber evidence="4 15">2.7.8.5</ecNumber>
    </recommendedName>
</protein>
<comment type="pathway">
    <text evidence="2">Phospholipid metabolism; phosphatidylglycerol biosynthesis; phosphatidylglycerol from CDP-diacylglycerol: step 1/2.</text>
</comment>
<evidence type="ECO:0000256" key="10">
    <source>
        <dbReference type="ARBA" id="ARBA00023098"/>
    </source>
</evidence>
<dbReference type="KEGG" id="pprf:DPRO_0879"/>
<keyword evidence="13" id="KW-1208">Phospholipid metabolism</keyword>
<evidence type="ECO:0000256" key="7">
    <source>
        <dbReference type="ARBA" id="ARBA00022679"/>
    </source>
</evidence>
<keyword evidence="6" id="KW-0444">Lipid biosynthesis</keyword>
<dbReference type="Gene3D" id="1.20.120.1760">
    <property type="match status" value="1"/>
</dbReference>
<feature type="transmembrane region" description="Helical" evidence="17">
    <location>
        <begin position="35"/>
        <end position="53"/>
    </location>
</feature>
<evidence type="ECO:0000256" key="2">
    <source>
        <dbReference type="ARBA" id="ARBA00005042"/>
    </source>
</evidence>
<evidence type="ECO:0000256" key="5">
    <source>
        <dbReference type="ARBA" id="ARBA00014944"/>
    </source>
</evidence>
<keyword evidence="19" id="KW-1185">Reference proteome</keyword>
<dbReference type="PROSITE" id="PS00379">
    <property type="entry name" value="CDP_ALCOHOL_P_TRANSF"/>
    <property type="match status" value="1"/>
</dbReference>
<keyword evidence="7 16" id="KW-0808">Transferase</keyword>
<dbReference type="Proteomes" id="UP000219215">
    <property type="component" value="Chromosome DPRO"/>
</dbReference>
<evidence type="ECO:0000313" key="19">
    <source>
        <dbReference type="Proteomes" id="UP000219215"/>
    </source>
</evidence>
<reference evidence="19" key="1">
    <citation type="submission" date="2017-09" db="EMBL/GenBank/DDBJ databases">
        <authorList>
            <person name="Regsiter A."/>
            <person name="William W."/>
        </authorList>
    </citation>
    <scope>NUCLEOTIDE SEQUENCE [LARGE SCALE GENOMIC DNA]</scope>
    <source>
        <strain evidence="19">500-1</strain>
    </source>
</reference>
<evidence type="ECO:0000256" key="14">
    <source>
        <dbReference type="ARBA" id="ARBA00048586"/>
    </source>
</evidence>
<evidence type="ECO:0000256" key="12">
    <source>
        <dbReference type="ARBA" id="ARBA00023209"/>
    </source>
</evidence>
<keyword evidence="9 17" id="KW-1133">Transmembrane helix</keyword>
<proteinExistence type="inferred from homology"/>
<dbReference type="InterPro" id="IPR048254">
    <property type="entry name" value="CDP_ALCOHOL_P_TRANSF_CS"/>
</dbReference>
<dbReference type="PIRSF" id="PIRSF000847">
    <property type="entry name" value="Phos_ph_gly_syn"/>
    <property type="match status" value="1"/>
</dbReference>
<evidence type="ECO:0000256" key="15">
    <source>
        <dbReference type="NCBIfam" id="TIGR00560"/>
    </source>
</evidence>
<evidence type="ECO:0000256" key="11">
    <source>
        <dbReference type="ARBA" id="ARBA00023136"/>
    </source>
</evidence>
<evidence type="ECO:0000256" key="16">
    <source>
        <dbReference type="RuleBase" id="RU003750"/>
    </source>
</evidence>
<dbReference type="OrthoDB" id="9796672at2"/>
<keyword evidence="12" id="KW-0594">Phospholipid biosynthesis</keyword>
<evidence type="ECO:0000256" key="3">
    <source>
        <dbReference type="ARBA" id="ARBA00010441"/>
    </source>
</evidence>
<dbReference type="GO" id="GO:0046474">
    <property type="term" value="P:glycerophospholipid biosynthetic process"/>
    <property type="evidence" value="ECO:0007669"/>
    <property type="project" value="TreeGrafter"/>
</dbReference>
<dbReference type="GO" id="GO:0008444">
    <property type="term" value="F:CDP-diacylglycerol-glycerol-3-phosphate 3-phosphatidyltransferase activity"/>
    <property type="evidence" value="ECO:0007669"/>
    <property type="project" value="UniProtKB-UniRule"/>
</dbReference>
<dbReference type="PANTHER" id="PTHR14269:SF62">
    <property type="entry name" value="CDP-DIACYLGLYCEROL--GLYCEROL-3-PHOSPHATE 3-PHOSPHATIDYLTRANSFERASE 1, CHLOROPLASTIC"/>
    <property type="match status" value="1"/>
</dbReference>
<dbReference type="EC" id="2.7.8.5" evidence="4 15"/>
<evidence type="ECO:0000256" key="13">
    <source>
        <dbReference type="ARBA" id="ARBA00023264"/>
    </source>
</evidence>
<dbReference type="Pfam" id="PF01066">
    <property type="entry name" value="CDP-OH_P_transf"/>
    <property type="match status" value="1"/>
</dbReference>
<evidence type="ECO:0000256" key="1">
    <source>
        <dbReference type="ARBA" id="ARBA00004141"/>
    </source>
</evidence>